<dbReference type="PANTHER" id="PTHR11963:SF23">
    <property type="entry name" value="CYTOSOL AMINOPEPTIDASE"/>
    <property type="match status" value="1"/>
</dbReference>
<evidence type="ECO:0000256" key="6">
    <source>
        <dbReference type="ARBA" id="ARBA00022801"/>
    </source>
</evidence>
<comment type="catalytic activity">
    <reaction evidence="2 8">
        <text>Release of an N-terminal amino acid, preferentially leucine, but not glutamic or aspartic acids.</text>
        <dbReference type="EC" id="3.4.11.10"/>
    </reaction>
</comment>
<dbReference type="CDD" id="cd00433">
    <property type="entry name" value="Peptidase_M17"/>
    <property type="match status" value="1"/>
</dbReference>
<dbReference type="GO" id="GO:0070006">
    <property type="term" value="F:metalloaminopeptidase activity"/>
    <property type="evidence" value="ECO:0007669"/>
    <property type="project" value="InterPro"/>
</dbReference>
<feature type="binding site" evidence="8">
    <location>
        <position position="352"/>
    </location>
    <ligand>
        <name>Mn(2+)</name>
        <dbReference type="ChEBI" id="CHEBI:29035"/>
        <label>2</label>
    </ligand>
</feature>
<feature type="active site" evidence="8">
    <location>
        <position position="280"/>
    </location>
</feature>
<evidence type="ECO:0000313" key="11">
    <source>
        <dbReference type="Proteomes" id="UP000295399"/>
    </source>
</evidence>
<comment type="catalytic activity">
    <reaction evidence="1 8">
        <text>Release of an N-terminal amino acid, Xaa-|-Yaa-, in which Xaa is preferably Leu, but may be other amino acids including Pro although not Arg or Lys, and Yaa may be Pro. Amino acid amides and methyl esters are also readily hydrolyzed, but rates on arylamides are exceedingly low.</text>
        <dbReference type="EC" id="3.4.11.1"/>
    </reaction>
</comment>
<comment type="cofactor">
    <cofactor evidence="8">
        <name>Mn(2+)</name>
        <dbReference type="ChEBI" id="CHEBI:29035"/>
    </cofactor>
    <text evidence="8">Binds 2 manganese ions per subunit.</text>
</comment>
<dbReference type="OrthoDB" id="9809354at2"/>
<keyword evidence="6 8" id="KW-0378">Hydrolase</keyword>
<dbReference type="InParanoid" id="A0A4R2PTS4"/>
<accession>A0A4R2PTS4</accession>
<evidence type="ECO:0000259" key="9">
    <source>
        <dbReference type="PROSITE" id="PS00631"/>
    </source>
</evidence>
<name>A0A4R2PTS4_RHOSA</name>
<dbReference type="GO" id="GO:0006508">
    <property type="term" value="P:proteolysis"/>
    <property type="evidence" value="ECO:0007669"/>
    <property type="project" value="UniProtKB-KW"/>
</dbReference>
<gene>
    <name evidence="8" type="primary">pepA</name>
    <name evidence="10" type="ORF">EV659_101332</name>
</gene>
<dbReference type="HAMAP" id="MF_00181">
    <property type="entry name" value="Cytosol_peptidase_M17"/>
    <property type="match status" value="1"/>
</dbReference>
<dbReference type="NCBIfam" id="NF002075">
    <property type="entry name" value="PRK00913.2-2"/>
    <property type="match status" value="1"/>
</dbReference>
<evidence type="ECO:0000256" key="3">
    <source>
        <dbReference type="ARBA" id="ARBA00009528"/>
    </source>
</evidence>
<dbReference type="NCBIfam" id="NF002074">
    <property type="entry name" value="PRK00913.1-4"/>
    <property type="match status" value="1"/>
</dbReference>
<feature type="active site" evidence="8">
    <location>
        <position position="354"/>
    </location>
</feature>
<keyword evidence="8" id="KW-0479">Metal-binding</keyword>
<dbReference type="InterPro" id="IPR043472">
    <property type="entry name" value="Macro_dom-like"/>
</dbReference>
<feature type="domain" description="Cytosol aminopeptidase" evidence="9">
    <location>
        <begin position="348"/>
        <end position="355"/>
    </location>
</feature>
<organism evidence="10 11">
    <name type="scientific">Rhodothalassium salexigens DSM 2132</name>
    <dbReference type="NCBI Taxonomy" id="1188247"/>
    <lineage>
        <taxon>Bacteria</taxon>
        <taxon>Pseudomonadati</taxon>
        <taxon>Pseudomonadota</taxon>
        <taxon>Alphaproteobacteria</taxon>
        <taxon>Rhodothalassiales</taxon>
        <taxon>Rhodothalassiaceae</taxon>
        <taxon>Rhodothalassium</taxon>
    </lineage>
</organism>
<feature type="binding site" evidence="8">
    <location>
        <position position="352"/>
    </location>
    <ligand>
        <name>Mn(2+)</name>
        <dbReference type="ChEBI" id="CHEBI:29035"/>
        <label>1</label>
    </ligand>
</feature>
<sequence>MDVKIEKPALPKAGALAVFARGERLTRAAREADDATGGALTRAVQASSFAGKKSEMIDLLVPQGLDVDRLVLVGLGDDGGAGDLKTRDFAELGGKLVARLSTGGTRALTIALDDDETGGVPAHEAAAELAFGAQLRAWRFDKYRTKEPAEKKPTLKSVVVTTDAQGAAAVRFADLAAVADGVAFTRELTSEPANVLTPAGFAERMERLAALGCSVAVYGENELEEMGFRALLAVGQGSVNESKLVVVKWAGKSGAGAEMQEPLALVGKGVTFDSGGISIKPAENMDQMKWDMGGAGIVAGTLYALAKRRAKVDVVGVIGLVENMPSGTAYRPGDVLETLSGQTVEVINTDAEGRLVLADCLWHAKETMNPAAMIDFATLTGAAIVGLGHHHAALLTDEEALATGLFEAGQVTGDRVWRLPLDKDYDKQIDSQIADMKNTGGRSAGTITAAQFLKRYVGETPWAHVDVAGMVWSDKDGDLWEKGATGFGVRLMDRFVAETYEV</sequence>
<dbReference type="InterPro" id="IPR023042">
    <property type="entry name" value="Peptidase_M17_leu_NH2_pept"/>
</dbReference>
<evidence type="ECO:0000256" key="5">
    <source>
        <dbReference type="ARBA" id="ARBA00022670"/>
    </source>
</evidence>
<dbReference type="InterPro" id="IPR000819">
    <property type="entry name" value="Peptidase_M17_C"/>
</dbReference>
<evidence type="ECO:0000256" key="4">
    <source>
        <dbReference type="ARBA" id="ARBA00022438"/>
    </source>
</evidence>
<dbReference type="FunCoup" id="A0A4R2PTS4">
    <property type="interactions" value="449"/>
</dbReference>
<keyword evidence="7 8" id="KW-0464">Manganese</keyword>
<comment type="subcellular location">
    <subcellularLocation>
        <location evidence="8">Cytoplasm</location>
    </subcellularLocation>
</comment>
<dbReference type="PROSITE" id="PS00631">
    <property type="entry name" value="CYTOSOL_AP"/>
    <property type="match status" value="1"/>
</dbReference>
<dbReference type="Proteomes" id="UP000295399">
    <property type="component" value="Unassembled WGS sequence"/>
</dbReference>
<dbReference type="PANTHER" id="PTHR11963">
    <property type="entry name" value="LEUCINE AMINOPEPTIDASE-RELATED"/>
    <property type="match status" value="1"/>
</dbReference>
<proteinExistence type="inferred from homology"/>
<keyword evidence="8" id="KW-0963">Cytoplasm</keyword>
<keyword evidence="4 8" id="KW-0031">Aminopeptidase</keyword>
<dbReference type="SUPFAM" id="SSF52949">
    <property type="entry name" value="Macro domain-like"/>
    <property type="match status" value="1"/>
</dbReference>
<dbReference type="InterPro" id="IPR008283">
    <property type="entry name" value="Peptidase_M17_N"/>
</dbReference>
<evidence type="ECO:0000256" key="7">
    <source>
        <dbReference type="ARBA" id="ARBA00023211"/>
    </source>
</evidence>
<evidence type="ECO:0000256" key="1">
    <source>
        <dbReference type="ARBA" id="ARBA00000135"/>
    </source>
</evidence>
<dbReference type="Gene3D" id="3.40.220.10">
    <property type="entry name" value="Leucine Aminopeptidase, subunit E, domain 1"/>
    <property type="match status" value="1"/>
</dbReference>
<evidence type="ECO:0000256" key="2">
    <source>
        <dbReference type="ARBA" id="ARBA00000967"/>
    </source>
</evidence>
<protein>
    <recommendedName>
        <fullName evidence="8">Probable cytosol aminopeptidase</fullName>
        <ecNumber evidence="8">3.4.11.1</ecNumber>
    </recommendedName>
    <alternativeName>
        <fullName evidence="8">Leucine aminopeptidase</fullName>
        <shortName evidence="8">LAP</shortName>
        <ecNumber evidence="8">3.4.11.10</ecNumber>
    </alternativeName>
    <alternativeName>
        <fullName evidence="8">Leucyl aminopeptidase</fullName>
    </alternativeName>
</protein>
<dbReference type="EC" id="3.4.11.10" evidence="8"/>
<dbReference type="AlphaFoldDB" id="A0A4R2PTS4"/>
<dbReference type="PRINTS" id="PR00481">
    <property type="entry name" value="LAMNOPPTDASE"/>
</dbReference>
<feature type="binding site" evidence="8">
    <location>
        <position position="350"/>
    </location>
    <ligand>
        <name>Mn(2+)</name>
        <dbReference type="ChEBI" id="CHEBI:29035"/>
        <label>1</label>
    </ligand>
</feature>
<comment type="function">
    <text evidence="8">Presumably involved in the processing and regular turnover of intracellular proteins. Catalyzes the removal of unsubstituted N-terminal amino acids from various peptides.</text>
</comment>
<comment type="caution">
    <text evidence="10">The sequence shown here is derived from an EMBL/GenBank/DDBJ whole genome shotgun (WGS) entry which is preliminary data.</text>
</comment>
<dbReference type="Gene3D" id="3.40.630.10">
    <property type="entry name" value="Zn peptidases"/>
    <property type="match status" value="1"/>
</dbReference>
<feature type="binding site" evidence="8">
    <location>
        <position position="273"/>
    </location>
    <ligand>
        <name>Mn(2+)</name>
        <dbReference type="ChEBI" id="CHEBI:29035"/>
        <label>1</label>
    </ligand>
</feature>
<dbReference type="GO" id="GO:0030145">
    <property type="term" value="F:manganese ion binding"/>
    <property type="evidence" value="ECO:0007669"/>
    <property type="project" value="UniProtKB-UniRule"/>
</dbReference>
<reference evidence="10 11" key="1">
    <citation type="submission" date="2019-03" db="EMBL/GenBank/DDBJ databases">
        <title>Genomic Encyclopedia of Type Strains, Phase IV (KMG-IV): sequencing the most valuable type-strain genomes for metagenomic binning, comparative biology and taxonomic classification.</title>
        <authorList>
            <person name="Goeker M."/>
        </authorList>
    </citation>
    <scope>NUCLEOTIDE SEQUENCE [LARGE SCALE GENOMIC DNA]</scope>
    <source>
        <strain evidence="10 11">DSM 2132</strain>
    </source>
</reference>
<dbReference type="EMBL" id="SLXO01000001">
    <property type="protein sequence ID" value="TCP38428.1"/>
    <property type="molecule type" value="Genomic_DNA"/>
</dbReference>
<dbReference type="Pfam" id="PF00883">
    <property type="entry name" value="Peptidase_M17"/>
    <property type="match status" value="1"/>
</dbReference>
<evidence type="ECO:0000313" key="10">
    <source>
        <dbReference type="EMBL" id="TCP38428.1"/>
    </source>
</evidence>
<evidence type="ECO:0000256" key="8">
    <source>
        <dbReference type="HAMAP-Rule" id="MF_00181"/>
    </source>
</evidence>
<dbReference type="NCBIfam" id="NF002077">
    <property type="entry name" value="PRK00913.2-4"/>
    <property type="match status" value="1"/>
</dbReference>
<comment type="similarity">
    <text evidence="3 8">Belongs to the peptidase M17 family.</text>
</comment>
<dbReference type="Pfam" id="PF02789">
    <property type="entry name" value="Peptidase_M17_N"/>
    <property type="match status" value="1"/>
</dbReference>
<dbReference type="InterPro" id="IPR011356">
    <property type="entry name" value="Leucine_aapep/pepB"/>
</dbReference>
<feature type="binding site" evidence="8">
    <location>
        <position position="268"/>
    </location>
    <ligand>
        <name>Mn(2+)</name>
        <dbReference type="ChEBI" id="CHEBI:29035"/>
        <label>2</label>
    </ligand>
</feature>
<dbReference type="SUPFAM" id="SSF53187">
    <property type="entry name" value="Zn-dependent exopeptidases"/>
    <property type="match status" value="1"/>
</dbReference>
<feature type="binding site" evidence="8">
    <location>
        <position position="273"/>
    </location>
    <ligand>
        <name>Mn(2+)</name>
        <dbReference type="ChEBI" id="CHEBI:29035"/>
        <label>2</label>
    </ligand>
</feature>
<feature type="binding site" evidence="8">
    <location>
        <position position="291"/>
    </location>
    <ligand>
        <name>Mn(2+)</name>
        <dbReference type="ChEBI" id="CHEBI:29035"/>
        <label>2</label>
    </ligand>
</feature>
<dbReference type="GO" id="GO:0005737">
    <property type="term" value="C:cytoplasm"/>
    <property type="evidence" value="ECO:0007669"/>
    <property type="project" value="UniProtKB-SubCell"/>
</dbReference>
<keyword evidence="11" id="KW-1185">Reference proteome</keyword>
<keyword evidence="5 8" id="KW-0645">Protease</keyword>
<dbReference type="RefSeq" id="WP_132706852.1">
    <property type="nucleotide sequence ID" value="NZ_JACIGF010000001.1"/>
</dbReference>
<dbReference type="EC" id="3.4.11.1" evidence="8"/>